<protein>
    <submittedName>
        <fullName evidence="2">Uncharacterized protein</fullName>
    </submittedName>
</protein>
<keyword evidence="1" id="KW-0812">Transmembrane</keyword>
<evidence type="ECO:0000313" key="3">
    <source>
        <dbReference type="Proteomes" id="UP001251857"/>
    </source>
</evidence>
<comment type="caution">
    <text evidence="2">The sequence shown here is derived from an EMBL/GenBank/DDBJ whole genome shotgun (WGS) entry which is preliminary data.</text>
</comment>
<accession>A0ABU3BYH1</accession>
<reference evidence="2 3" key="1">
    <citation type="submission" date="2023-09" db="EMBL/GenBank/DDBJ databases">
        <authorList>
            <person name="Rey-Velasco X."/>
        </authorList>
    </citation>
    <scope>NUCLEOTIDE SEQUENCE [LARGE SCALE GENOMIC DNA]</scope>
    <source>
        <strain evidence="2 3">W335</strain>
    </source>
</reference>
<keyword evidence="3" id="KW-1185">Reference proteome</keyword>
<evidence type="ECO:0000313" key="2">
    <source>
        <dbReference type="EMBL" id="MDT0634315.1"/>
    </source>
</evidence>
<gene>
    <name evidence="2" type="ORF">RM532_05030</name>
</gene>
<evidence type="ECO:0000256" key="1">
    <source>
        <dbReference type="SAM" id="Phobius"/>
    </source>
</evidence>
<proteinExistence type="predicted"/>
<organism evidence="2 3">
    <name type="scientific">Spectribacter hydrogenoxidans</name>
    <dbReference type="NCBI Taxonomy" id="3075608"/>
    <lineage>
        <taxon>Bacteria</taxon>
        <taxon>Pseudomonadati</taxon>
        <taxon>Pseudomonadota</taxon>
        <taxon>Gammaproteobacteria</taxon>
        <taxon>Salinisphaerales</taxon>
        <taxon>Salinisphaeraceae</taxon>
        <taxon>Spectribacter</taxon>
    </lineage>
</organism>
<dbReference type="EMBL" id="JAVRIB010000004">
    <property type="protein sequence ID" value="MDT0634315.1"/>
    <property type="molecule type" value="Genomic_DNA"/>
</dbReference>
<name>A0ABU3BYH1_9GAMM</name>
<sequence>MRRIHRIRARLQAVLFTMAGTLVPGGVPFGLIDHGRDASHNRS</sequence>
<feature type="transmembrane region" description="Helical" evidence="1">
    <location>
        <begin position="12"/>
        <end position="32"/>
    </location>
</feature>
<keyword evidence="1" id="KW-0472">Membrane</keyword>
<dbReference type="RefSeq" id="WP_311652074.1">
    <property type="nucleotide sequence ID" value="NZ_JAVRIB010000004.1"/>
</dbReference>
<dbReference type="Proteomes" id="UP001251857">
    <property type="component" value="Unassembled WGS sequence"/>
</dbReference>
<keyword evidence="1" id="KW-1133">Transmembrane helix</keyword>